<dbReference type="InterPro" id="IPR008331">
    <property type="entry name" value="Ferritin_DPS_dom"/>
</dbReference>
<evidence type="ECO:0000313" key="5">
    <source>
        <dbReference type="EMBL" id="GGD80245.1"/>
    </source>
</evidence>
<protein>
    <submittedName>
        <fullName evidence="5">DNA starvation/stationary phase protection protein</fullName>
    </submittedName>
</protein>
<dbReference type="Gene3D" id="1.20.1260.10">
    <property type="match status" value="1"/>
</dbReference>
<dbReference type="AlphaFoldDB" id="A0A916Z8F2"/>
<feature type="domain" description="Ferritin/DPS" evidence="4">
    <location>
        <begin position="17"/>
        <end position="156"/>
    </location>
</feature>
<feature type="coiled-coil region" evidence="3">
    <location>
        <begin position="49"/>
        <end position="76"/>
    </location>
</feature>
<evidence type="ECO:0000256" key="3">
    <source>
        <dbReference type="SAM" id="Coils"/>
    </source>
</evidence>
<evidence type="ECO:0000313" key="6">
    <source>
        <dbReference type="Proteomes" id="UP000609064"/>
    </source>
</evidence>
<dbReference type="InterPro" id="IPR012347">
    <property type="entry name" value="Ferritin-like"/>
</dbReference>
<dbReference type="RefSeq" id="WP_188770735.1">
    <property type="nucleotide sequence ID" value="NZ_BMKK01000016.1"/>
</dbReference>
<sequence>MRPAIGISEERLEMSVKILSNILSDEMVLYIKTRKSHWNVSGESFMELHKLFQNQYAELEETIDEIAERIGKLGSKTIGTMSEFSALTRLKESPKVYPSRKEMLTELKNDHETLIVELRKDIDECVENRDAGTTDFLTGIMIQHETFAWILSRYLN</sequence>
<proteinExistence type="inferred from homology"/>
<dbReference type="EMBL" id="BMKK01000016">
    <property type="protein sequence ID" value="GGD80245.1"/>
    <property type="molecule type" value="Genomic_DNA"/>
</dbReference>
<dbReference type="PRINTS" id="PR01346">
    <property type="entry name" value="HELNAPAPROT"/>
</dbReference>
<dbReference type="PANTHER" id="PTHR42932">
    <property type="entry name" value="GENERAL STRESS PROTEIN 20U"/>
    <property type="match status" value="1"/>
</dbReference>
<dbReference type="GO" id="GO:0008199">
    <property type="term" value="F:ferric iron binding"/>
    <property type="evidence" value="ECO:0007669"/>
    <property type="project" value="InterPro"/>
</dbReference>
<dbReference type="PANTHER" id="PTHR42932:SF3">
    <property type="entry name" value="DNA PROTECTION DURING STARVATION PROTEIN"/>
    <property type="match status" value="1"/>
</dbReference>
<evidence type="ECO:0000259" key="4">
    <source>
        <dbReference type="Pfam" id="PF00210"/>
    </source>
</evidence>
<dbReference type="SUPFAM" id="SSF47240">
    <property type="entry name" value="Ferritin-like"/>
    <property type="match status" value="1"/>
</dbReference>
<name>A0A916Z8F2_9BACT</name>
<dbReference type="InterPro" id="IPR009078">
    <property type="entry name" value="Ferritin-like_SF"/>
</dbReference>
<reference evidence="5" key="2">
    <citation type="submission" date="2020-09" db="EMBL/GenBank/DDBJ databases">
        <authorList>
            <person name="Sun Q."/>
            <person name="Zhou Y."/>
        </authorList>
    </citation>
    <scope>NUCLEOTIDE SEQUENCE</scope>
    <source>
        <strain evidence="5">CGMCC 1.15958</strain>
    </source>
</reference>
<comment type="similarity">
    <text evidence="1 2">Belongs to the Dps family.</text>
</comment>
<organism evidence="5 6">
    <name type="scientific">Emticicia aquatilis</name>
    <dbReference type="NCBI Taxonomy" id="1537369"/>
    <lineage>
        <taxon>Bacteria</taxon>
        <taxon>Pseudomonadati</taxon>
        <taxon>Bacteroidota</taxon>
        <taxon>Cytophagia</taxon>
        <taxon>Cytophagales</taxon>
        <taxon>Leadbetterellaceae</taxon>
        <taxon>Emticicia</taxon>
    </lineage>
</organism>
<evidence type="ECO:0000256" key="2">
    <source>
        <dbReference type="RuleBase" id="RU003875"/>
    </source>
</evidence>
<accession>A0A916Z8F2</accession>
<keyword evidence="3" id="KW-0175">Coiled coil</keyword>
<dbReference type="Pfam" id="PF00210">
    <property type="entry name" value="Ferritin"/>
    <property type="match status" value="1"/>
</dbReference>
<dbReference type="InterPro" id="IPR002177">
    <property type="entry name" value="DPS_DNA-bd"/>
</dbReference>
<dbReference type="CDD" id="cd01043">
    <property type="entry name" value="DPS"/>
    <property type="match status" value="1"/>
</dbReference>
<dbReference type="Proteomes" id="UP000609064">
    <property type="component" value="Unassembled WGS sequence"/>
</dbReference>
<keyword evidence="6" id="KW-1185">Reference proteome</keyword>
<comment type="caution">
    <text evidence="5">The sequence shown here is derived from an EMBL/GenBank/DDBJ whole genome shotgun (WGS) entry which is preliminary data.</text>
</comment>
<evidence type="ECO:0000256" key="1">
    <source>
        <dbReference type="ARBA" id="ARBA00009497"/>
    </source>
</evidence>
<reference evidence="5" key="1">
    <citation type="journal article" date="2014" name="Int. J. Syst. Evol. Microbiol.">
        <title>Complete genome sequence of Corynebacterium casei LMG S-19264T (=DSM 44701T), isolated from a smear-ripened cheese.</title>
        <authorList>
            <consortium name="US DOE Joint Genome Institute (JGI-PGF)"/>
            <person name="Walter F."/>
            <person name="Albersmeier A."/>
            <person name="Kalinowski J."/>
            <person name="Ruckert C."/>
        </authorList>
    </citation>
    <scope>NUCLEOTIDE SEQUENCE</scope>
    <source>
        <strain evidence="5">CGMCC 1.15958</strain>
    </source>
</reference>
<gene>
    <name evidence="5" type="ORF">GCM10011514_50350</name>
</gene>
<dbReference type="PIRSF" id="PIRSF005900">
    <property type="entry name" value="Dps"/>
    <property type="match status" value="1"/>
</dbReference>